<dbReference type="Gene3D" id="1.10.101.10">
    <property type="entry name" value="PGBD-like superfamily/PGBD"/>
    <property type="match status" value="1"/>
</dbReference>
<dbReference type="GO" id="GO:0030313">
    <property type="term" value="C:cell envelope"/>
    <property type="evidence" value="ECO:0007669"/>
    <property type="project" value="UniProtKB-SubCell"/>
</dbReference>
<reference evidence="4" key="1">
    <citation type="submission" date="2021-01" db="EMBL/GenBank/DDBJ databases">
        <title>Whole genome shotgun sequence of Actinoplanes cyaneus NBRC 14990.</title>
        <authorList>
            <person name="Komaki H."/>
            <person name="Tamura T."/>
        </authorList>
    </citation>
    <scope>NUCLEOTIDE SEQUENCE</scope>
    <source>
        <strain evidence="4">NBRC 14990</strain>
    </source>
</reference>
<accession>A0A919IPS3</accession>
<protein>
    <submittedName>
        <fullName evidence="4">Peptidoglycan-binding protein</fullName>
    </submittedName>
</protein>
<dbReference type="InterPro" id="IPR002477">
    <property type="entry name" value="Peptidoglycan-bd-like"/>
</dbReference>
<dbReference type="AlphaFoldDB" id="A0A919IPS3"/>
<dbReference type="PANTHER" id="PTHR32347">
    <property type="entry name" value="EFFLUX SYSTEM COMPONENT YKNX-RELATED"/>
    <property type="match status" value="1"/>
</dbReference>
<feature type="domain" description="Peptidoglycan binding-like" evidence="3">
    <location>
        <begin position="101"/>
        <end position="151"/>
    </location>
</feature>
<dbReference type="RefSeq" id="WP_203751251.1">
    <property type="nucleotide sequence ID" value="NZ_BAAAUC010000061.1"/>
</dbReference>
<proteinExistence type="predicted"/>
<dbReference type="InterPro" id="IPR050465">
    <property type="entry name" value="UPF0194_transport"/>
</dbReference>
<dbReference type="InterPro" id="IPR036366">
    <property type="entry name" value="PGBDSf"/>
</dbReference>
<evidence type="ECO:0000313" key="4">
    <source>
        <dbReference type="EMBL" id="GID69228.1"/>
    </source>
</evidence>
<dbReference type="Gene3D" id="2.40.420.20">
    <property type="match status" value="1"/>
</dbReference>
<dbReference type="EMBL" id="BOMH01000059">
    <property type="protein sequence ID" value="GID69228.1"/>
    <property type="molecule type" value="Genomic_DNA"/>
</dbReference>
<dbReference type="InterPro" id="IPR036365">
    <property type="entry name" value="PGBD-like_sf"/>
</dbReference>
<comment type="subcellular location">
    <subcellularLocation>
        <location evidence="1">Cell envelope</location>
    </subcellularLocation>
</comment>
<organism evidence="4 5">
    <name type="scientific">Actinoplanes cyaneus</name>
    <dbReference type="NCBI Taxonomy" id="52696"/>
    <lineage>
        <taxon>Bacteria</taxon>
        <taxon>Bacillati</taxon>
        <taxon>Actinomycetota</taxon>
        <taxon>Actinomycetes</taxon>
        <taxon>Micromonosporales</taxon>
        <taxon>Micromonosporaceae</taxon>
        <taxon>Actinoplanes</taxon>
    </lineage>
</organism>
<gene>
    <name evidence="4" type="ORF">Acy02nite_71090</name>
</gene>
<sequence>MILRPWETASEEPSYQNKTAYGLATVEKGDISATSLQSGKLGYKGVYNVVNNADGKLTQAPSAGQVIKTGKPLYRVNGTPVILLQGAYLPVYRALEWGLKGVDVRQLNAALVSLKYATDDQIDPDSEYFGAQTYWAMRRFQAAMGLKKTGTLPLGQAVFLPVNEVRITKVSGTVGAGVTPGQTVIEASSTERQATLQLNASQQAEVKAGDKVTITLPTGRKTPGEVSAVGKVATTVGEKTTVDVYVKLSKPAETGALDQTPVQIAIVSDTSKGVLSVPVNALLALAGGGYAVEVVDAAGGHQLVRVETGLIDDGEGRVEVSGTGLAEGQKVVVPAS</sequence>
<comment type="caution">
    <text evidence="4">The sequence shown here is derived from an EMBL/GenBank/DDBJ whole genome shotgun (WGS) entry which is preliminary data.</text>
</comment>
<evidence type="ECO:0000259" key="3">
    <source>
        <dbReference type="Pfam" id="PF01471"/>
    </source>
</evidence>
<dbReference type="SUPFAM" id="SSF47090">
    <property type="entry name" value="PGBD-like"/>
    <property type="match status" value="1"/>
</dbReference>
<evidence type="ECO:0000313" key="5">
    <source>
        <dbReference type="Proteomes" id="UP000619479"/>
    </source>
</evidence>
<evidence type="ECO:0000256" key="2">
    <source>
        <dbReference type="ARBA" id="ARBA00023054"/>
    </source>
</evidence>
<keyword evidence="2" id="KW-0175">Coiled coil</keyword>
<dbReference type="Proteomes" id="UP000619479">
    <property type="component" value="Unassembled WGS sequence"/>
</dbReference>
<evidence type="ECO:0000256" key="1">
    <source>
        <dbReference type="ARBA" id="ARBA00004196"/>
    </source>
</evidence>
<name>A0A919IPS3_9ACTN</name>
<dbReference type="Pfam" id="PF01471">
    <property type="entry name" value="PG_binding_1"/>
    <property type="match status" value="1"/>
</dbReference>
<keyword evidence="5" id="KW-1185">Reference proteome</keyword>